<reference evidence="7 8" key="1">
    <citation type="journal article" date="2012" name="Front. Microbiol.">
        <title>Complete genome of Ignavibacterium album, a metabolically versatile, flagellated, facultative anaerobe from the phylum Chlorobi.</title>
        <authorList>
            <person name="Liu Z."/>
            <person name="Frigaard N.-U."/>
            <person name="Vogl K."/>
            <person name="Iino T."/>
            <person name="Ohkuma M."/>
            <person name="Overmann J."/>
            <person name="Bryant D.A."/>
        </authorList>
    </citation>
    <scope>NUCLEOTIDE SEQUENCE [LARGE SCALE GENOMIC DNA]</scope>
    <source>
        <strain evidence="8">DSM 19864 / JCM 16511 / NBRC 101810 / Mat9-16</strain>
    </source>
</reference>
<evidence type="ECO:0000313" key="7">
    <source>
        <dbReference type="EMBL" id="AFH49591.1"/>
    </source>
</evidence>
<keyword evidence="8" id="KW-1185">Reference proteome</keyword>
<dbReference type="InterPro" id="IPR050438">
    <property type="entry name" value="LMW_PTPase"/>
</dbReference>
<sequence>MKKILFVCMGNICRSPAAEGVMKSLVNQNGLKDKVFIDSAGTIEYHAGELPDLRMIEAAAERGYELNHKARQITKSDLENFDYIITMDDHIHKSVKHLDSQKKFQNKIYKMTDFLTEMKADEIPDPYYGDKSDFEYSLDLIEDAAKGLLKHIQNQL</sequence>
<feature type="domain" description="Phosphotyrosine protein phosphatase I" evidence="6">
    <location>
        <begin position="2"/>
        <end position="151"/>
    </location>
</feature>
<dbReference type="HOGENOM" id="CLU_071415_2_2_10"/>
<dbReference type="SUPFAM" id="SSF52788">
    <property type="entry name" value="Phosphotyrosine protein phosphatases I"/>
    <property type="match status" value="1"/>
</dbReference>
<dbReference type="PANTHER" id="PTHR11717">
    <property type="entry name" value="LOW MOLECULAR WEIGHT PROTEIN TYROSINE PHOSPHATASE"/>
    <property type="match status" value="1"/>
</dbReference>
<dbReference type="PRINTS" id="PR00719">
    <property type="entry name" value="LMWPTPASE"/>
</dbReference>
<feature type="active site" description="Proton donor" evidence="5">
    <location>
        <position position="125"/>
    </location>
</feature>
<dbReference type="EC" id="3.1.3.48" evidence="2"/>
<gene>
    <name evidence="7" type="ordered locus">IALB_1885</name>
</gene>
<dbReference type="Proteomes" id="UP000007394">
    <property type="component" value="Chromosome"/>
</dbReference>
<evidence type="ECO:0000256" key="2">
    <source>
        <dbReference type="ARBA" id="ARBA00013064"/>
    </source>
</evidence>
<dbReference type="GO" id="GO:0004725">
    <property type="term" value="F:protein tyrosine phosphatase activity"/>
    <property type="evidence" value="ECO:0007669"/>
    <property type="project" value="UniProtKB-EC"/>
</dbReference>
<dbReference type="CDD" id="cd16343">
    <property type="entry name" value="LMWPTP"/>
    <property type="match status" value="1"/>
</dbReference>
<protein>
    <recommendedName>
        <fullName evidence="2">protein-tyrosine-phosphatase</fullName>
        <ecNumber evidence="2">3.1.3.48</ecNumber>
    </recommendedName>
</protein>
<feature type="active site" evidence="5">
    <location>
        <position position="14"/>
    </location>
</feature>
<dbReference type="PANTHER" id="PTHR11717:SF7">
    <property type="entry name" value="LOW MOLECULAR WEIGHT PHOSPHOTYROSINE PROTEIN PHOSPHATASE"/>
    <property type="match status" value="1"/>
</dbReference>
<dbReference type="InterPro" id="IPR017867">
    <property type="entry name" value="Tyr_phospatase_low_mol_wt"/>
</dbReference>
<dbReference type="PATRIC" id="fig|945713.3.peg.1891"/>
<dbReference type="InterPro" id="IPR023485">
    <property type="entry name" value="Ptyr_pPase"/>
</dbReference>
<dbReference type="FunFam" id="3.40.50.2300:FF:000113">
    <property type="entry name" value="Low molecular weight protein-tyrosine-phosphatase"/>
    <property type="match status" value="1"/>
</dbReference>
<dbReference type="KEGG" id="ial:IALB_1885"/>
<evidence type="ECO:0000256" key="5">
    <source>
        <dbReference type="PIRSR" id="PIRSR617867-1"/>
    </source>
</evidence>
<proteinExistence type="inferred from homology"/>
<evidence type="ECO:0000256" key="3">
    <source>
        <dbReference type="ARBA" id="ARBA00022801"/>
    </source>
</evidence>
<dbReference type="OrthoDB" id="9784339at2"/>
<organism evidence="7 8">
    <name type="scientific">Ignavibacterium album (strain DSM 19864 / JCM 16511 / NBRC 101810 / Mat9-16)</name>
    <dbReference type="NCBI Taxonomy" id="945713"/>
    <lineage>
        <taxon>Bacteria</taxon>
        <taxon>Pseudomonadati</taxon>
        <taxon>Ignavibacteriota</taxon>
        <taxon>Ignavibacteria</taxon>
        <taxon>Ignavibacteriales</taxon>
        <taxon>Ignavibacteriaceae</taxon>
        <taxon>Ignavibacterium</taxon>
    </lineage>
</organism>
<comment type="similarity">
    <text evidence="1">Belongs to the low molecular weight phosphotyrosine protein phosphatase family.</text>
</comment>
<name>I0AKT4_IGNAJ</name>
<evidence type="ECO:0000256" key="1">
    <source>
        <dbReference type="ARBA" id="ARBA00011063"/>
    </source>
</evidence>
<evidence type="ECO:0000256" key="4">
    <source>
        <dbReference type="ARBA" id="ARBA00022912"/>
    </source>
</evidence>
<dbReference type="AlphaFoldDB" id="I0AKT4"/>
<dbReference type="Pfam" id="PF01451">
    <property type="entry name" value="LMWPc"/>
    <property type="match status" value="1"/>
</dbReference>
<feature type="active site" description="Nucleophile" evidence="5">
    <location>
        <position position="8"/>
    </location>
</feature>
<dbReference type="RefSeq" id="WP_014560740.1">
    <property type="nucleotide sequence ID" value="NC_017464.1"/>
</dbReference>
<dbReference type="EMBL" id="CP003418">
    <property type="protein sequence ID" value="AFH49591.1"/>
    <property type="molecule type" value="Genomic_DNA"/>
</dbReference>
<evidence type="ECO:0000259" key="6">
    <source>
        <dbReference type="SMART" id="SM00226"/>
    </source>
</evidence>
<accession>I0AKT4</accession>
<dbReference type="InterPro" id="IPR036196">
    <property type="entry name" value="Ptyr_pPase_sf"/>
</dbReference>
<dbReference type="eggNOG" id="COG0394">
    <property type="taxonomic scope" value="Bacteria"/>
</dbReference>
<evidence type="ECO:0000313" key="8">
    <source>
        <dbReference type="Proteomes" id="UP000007394"/>
    </source>
</evidence>
<dbReference type="SMART" id="SM00226">
    <property type="entry name" value="LMWPc"/>
    <property type="match status" value="1"/>
</dbReference>
<keyword evidence="3" id="KW-0378">Hydrolase</keyword>
<dbReference type="Gene3D" id="3.40.50.2300">
    <property type="match status" value="1"/>
</dbReference>
<keyword evidence="4" id="KW-0904">Protein phosphatase</keyword>
<dbReference type="STRING" id="945713.IALB_1885"/>